<proteinExistence type="predicted"/>
<organism evidence="4">
    <name type="scientific">Echinostoma caproni</name>
    <dbReference type="NCBI Taxonomy" id="27848"/>
    <lineage>
        <taxon>Eukaryota</taxon>
        <taxon>Metazoa</taxon>
        <taxon>Spiralia</taxon>
        <taxon>Lophotrochozoa</taxon>
        <taxon>Platyhelminthes</taxon>
        <taxon>Trematoda</taxon>
        <taxon>Digenea</taxon>
        <taxon>Plagiorchiida</taxon>
        <taxon>Echinostomata</taxon>
        <taxon>Echinostomatoidea</taxon>
        <taxon>Echinostomatidae</taxon>
        <taxon>Echinostoma</taxon>
    </lineage>
</organism>
<keyword evidence="3" id="KW-1185">Reference proteome</keyword>
<evidence type="ECO:0000256" key="1">
    <source>
        <dbReference type="SAM" id="MobiDB-lite"/>
    </source>
</evidence>
<evidence type="ECO:0000313" key="2">
    <source>
        <dbReference type="EMBL" id="VDP66903.1"/>
    </source>
</evidence>
<accession>A0A183A6K9</accession>
<reference evidence="2 3" key="2">
    <citation type="submission" date="2018-11" db="EMBL/GenBank/DDBJ databases">
        <authorList>
            <consortium name="Pathogen Informatics"/>
        </authorList>
    </citation>
    <scope>NUCLEOTIDE SEQUENCE [LARGE SCALE GENOMIC DNA]</scope>
    <source>
        <strain evidence="2 3">Egypt</strain>
    </source>
</reference>
<evidence type="ECO:0000313" key="3">
    <source>
        <dbReference type="Proteomes" id="UP000272942"/>
    </source>
</evidence>
<sequence length="158" mass="17145">MQDDVGVGDMAEIGPNPGNPEIVEKGPLRTAYSFAARSAEGSESDQTIPDQHRLLKLSTDAVTRIRIKVPWPDSFEDGDMRTFLKEFTDVTQLVGSRSDQGKLTAVRALLNGRSRAVLDVERRGDGVGRRKGRLDRGIRHPGQPLAGVVELQDGAAPS</sequence>
<gene>
    <name evidence="2" type="ORF">ECPE_LOCUS2594</name>
</gene>
<evidence type="ECO:0000313" key="4">
    <source>
        <dbReference type="WBParaSite" id="ECPE_0000259701-mRNA-1"/>
    </source>
</evidence>
<dbReference type="EMBL" id="UZAN01039720">
    <property type="protein sequence ID" value="VDP66903.1"/>
    <property type="molecule type" value="Genomic_DNA"/>
</dbReference>
<feature type="region of interest" description="Disordered" evidence="1">
    <location>
        <begin position="1"/>
        <end position="24"/>
    </location>
</feature>
<name>A0A183A6K9_9TREM</name>
<dbReference type="AlphaFoldDB" id="A0A183A6K9"/>
<dbReference type="WBParaSite" id="ECPE_0000259701-mRNA-1">
    <property type="protein sequence ID" value="ECPE_0000259701-mRNA-1"/>
    <property type="gene ID" value="ECPE_0000259701"/>
</dbReference>
<reference evidence="4" key="1">
    <citation type="submission" date="2016-06" db="UniProtKB">
        <authorList>
            <consortium name="WormBaseParasite"/>
        </authorList>
    </citation>
    <scope>IDENTIFICATION</scope>
</reference>
<dbReference type="Proteomes" id="UP000272942">
    <property type="component" value="Unassembled WGS sequence"/>
</dbReference>
<protein>
    <submittedName>
        <fullName evidence="4">RRM domain-containing protein</fullName>
    </submittedName>
</protein>